<reference evidence="2" key="1">
    <citation type="journal article" date="2020" name="Fungal Divers.">
        <title>Resolving the Mortierellaceae phylogeny through synthesis of multi-gene phylogenetics and phylogenomics.</title>
        <authorList>
            <person name="Vandepol N."/>
            <person name="Liber J."/>
            <person name="Desiro A."/>
            <person name="Na H."/>
            <person name="Kennedy M."/>
            <person name="Barry K."/>
            <person name="Grigoriev I.V."/>
            <person name="Miller A.N."/>
            <person name="O'Donnell K."/>
            <person name="Stajich J.E."/>
            <person name="Bonito G."/>
        </authorList>
    </citation>
    <scope>NUCLEOTIDE SEQUENCE</scope>
    <source>
        <strain evidence="2">MES-2147</strain>
    </source>
</reference>
<feature type="region of interest" description="Disordered" evidence="1">
    <location>
        <begin position="1"/>
        <end position="235"/>
    </location>
</feature>
<feature type="compositionally biased region" description="Gly residues" evidence="1">
    <location>
        <begin position="94"/>
        <end position="113"/>
    </location>
</feature>
<protein>
    <submittedName>
        <fullName evidence="2">Uncharacterized protein</fullName>
    </submittedName>
</protein>
<feature type="compositionally biased region" description="Acidic residues" evidence="1">
    <location>
        <begin position="191"/>
        <end position="206"/>
    </location>
</feature>
<feature type="compositionally biased region" description="Basic and acidic residues" evidence="1">
    <location>
        <begin position="218"/>
        <end position="231"/>
    </location>
</feature>
<comment type="caution">
    <text evidence="2">The sequence shown here is derived from an EMBL/GenBank/DDBJ whole genome shotgun (WGS) entry which is preliminary data.</text>
</comment>
<evidence type="ECO:0000313" key="3">
    <source>
        <dbReference type="Proteomes" id="UP000749646"/>
    </source>
</evidence>
<name>A0A9P6IND4_9FUNG</name>
<dbReference type="EMBL" id="JAAAHW010009429">
    <property type="protein sequence ID" value="KAF9941166.1"/>
    <property type="molecule type" value="Genomic_DNA"/>
</dbReference>
<keyword evidence="3" id="KW-1185">Reference proteome</keyword>
<evidence type="ECO:0000313" key="2">
    <source>
        <dbReference type="EMBL" id="KAF9941166.1"/>
    </source>
</evidence>
<dbReference type="OrthoDB" id="28335at2759"/>
<proteinExistence type="predicted"/>
<feature type="compositionally biased region" description="Low complexity" evidence="1">
    <location>
        <begin position="171"/>
        <end position="180"/>
    </location>
</feature>
<feature type="compositionally biased region" description="Polar residues" evidence="1">
    <location>
        <begin position="124"/>
        <end position="147"/>
    </location>
</feature>
<dbReference type="Proteomes" id="UP000749646">
    <property type="component" value="Unassembled WGS sequence"/>
</dbReference>
<organism evidence="2 3">
    <name type="scientific">Modicella reniformis</name>
    <dbReference type="NCBI Taxonomy" id="1440133"/>
    <lineage>
        <taxon>Eukaryota</taxon>
        <taxon>Fungi</taxon>
        <taxon>Fungi incertae sedis</taxon>
        <taxon>Mucoromycota</taxon>
        <taxon>Mortierellomycotina</taxon>
        <taxon>Mortierellomycetes</taxon>
        <taxon>Mortierellales</taxon>
        <taxon>Mortierellaceae</taxon>
        <taxon>Modicella</taxon>
    </lineage>
</organism>
<sequence length="304" mass="31988">MDESSPLRPVQSDTAAASGSKKRKNAAAIIPALPKPKKQKLPRNLDSITARNQLPDVPSTGGIGKTGQRMVKGPYKKREKKDKEGKGSTVAGTPGTGTMTGGTGTGAGAGAGGRKGKSTKGGAVNTSVGVTSGGDHSSSRMDTSASLGPNALHSLRDDDGEENDGRTVSQAGEGVDVHGAVEGGEGGAEGKDDDDEEHEEEPEYTEYEWNQEANSRGRSKEELKLNDDTRKKNSSVVKEYERPMVTSAACFAAECTITVFMVESVENDGEASAKAQSKRIKVPPEDMINDHTWSLKIILSITTK</sequence>
<gene>
    <name evidence="2" type="ORF">BGZ65_004931</name>
</gene>
<accession>A0A9P6IND4</accession>
<dbReference type="AlphaFoldDB" id="A0A9P6IND4"/>
<evidence type="ECO:0000256" key="1">
    <source>
        <dbReference type="SAM" id="MobiDB-lite"/>
    </source>
</evidence>